<evidence type="ECO:0000313" key="2">
    <source>
        <dbReference type="Proteomes" id="UP000003824"/>
    </source>
</evidence>
<dbReference type="eggNOG" id="ENOG5031Y2T">
    <property type="taxonomic scope" value="Bacteria"/>
</dbReference>
<proteinExistence type="predicted"/>
<name>D6A444_STRV1</name>
<dbReference type="RefSeq" id="WP_004992700.1">
    <property type="nucleotide sequence ID" value="NZ_DS999641.1"/>
</dbReference>
<evidence type="ECO:0000313" key="1">
    <source>
        <dbReference type="EMBL" id="EFE71598.2"/>
    </source>
</evidence>
<dbReference type="EMBL" id="DS999641">
    <property type="protein sequence ID" value="EFE71598.2"/>
    <property type="molecule type" value="Genomic_DNA"/>
</dbReference>
<organism evidence="1 2">
    <name type="scientific">Streptomyces viridosporus (strain ATCC 14672 / DSM 40746 / JCM 4963 / KCTC 9882 / NRRL B-12104 / FH 1290)</name>
    <name type="common">Streptomyces ghanaensis</name>
    <dbReference type="NCBI Taxonomy" id="566461"/>
    <lineage>
        <taxon>Bacteria</taxon>
        <taxon>Bacillati</taxon>
        <taxon>Actinomycetota</taxon>
        <taxon>Actinomycetes</taxon>
        <taxon>Kitasatosporales</taxon>
        <taxon>Streptomycetaceae</taxon>
        <taxon>Streptomyces</taxon>
    </lineage>
</organism>
<sequence length="93" mass="9855">MNDSEADPPPALREVLGLLTRARELLDEESARADQIGRVAVHLIDCVVDVSNLLAEDPDLDTARAALGSARSAVVAATCAVRHTHDRVKTATA</sequence>
<gene>
    <name evidence="1" type="ORF">SSFG_06835</name>
</gene>
<accession>D6A444</accession>
<protein>
    <submittedName>
        <fullName evidence="1">Predicted protein</fullName>
    </submittedName>
</protein>
<reference evidence="2" key="1">
    <citation type="submission" date="2008-12" db="EMBL/GenBank/DDBJ databases">
        <title>Annotation of Streptomyces ghanaensis ATCC 14672.</title>
        <authorList>
            <consortium name="The Broad Institute Genome Sequencing Platform"/>
            <consortium name="Broad Institute Microbial Sequencing Center"/>
            <person name="Fischbach M."/>
            <person name="Ward D."/>
            <person name="Young S."/>
            <person name="Kodira C.D."/>
            <person name="Zeng Q."/>
            <person name="Koehrsen M."/>
            <person name="Godfrey P."/>
            <person name="Alvarado L."/>
            <person name="Berlin A.M."/>
            <person name="Borenstein D."/>
            <person name="Chen Z."/>
            <person name="Engels R."/>
            <person name="Freedman E."/>
            <person name="Gellesch M."/>
            <person name="Goldberg J."/>
            <person name="Griggs A."/>
            <person name="Gujja S."/>
            <person name="Heiman D.I."/>
            <person name="Hepburn T.A."/>
            <person name="Howarth C."/>
            <person name="Jen D."/>
            <person name="Larson L."/>
            <person name="Lewis B."/>
            <person name="Mehta T."/>
            <person name="Park D."/>
            <person name="Pearson M."/>
            <person name="Roberts A."/>
            <person name="Saif S."/>
            <person name="Shea T.D."/>
            <person name="Shenoy N."/>
            <person name="Sisk P."/>
            <person name="Stolte C."/>
            <person name="Sykes S.N."/>
            <person name="Walk T."/>
            <person name="White J."/>
            <person name="Yandava C."/>
            <person name="Straight P."/>
            <person name="Clardy J."/>
            <person name="Hung D."/>
            <person name="Kolter R."/>
            <person name="Mekalanos J."/>
            <person name="Walker S."/>
            <person name="Walsh C.T."/>
            <person name="Wieland B.L.C."/>
            <person name="Ilzarbe M."/>
            <person name="Galagan J."/>
            <person name="Nusbaum C."/>
            <person name="Birren B."/>
        </authorList>
    </citation>
    <scope>NUCLEOTIDE SEQUENCE [LARGE SCALE GENOMIC DNA]</scope>
    <source>
        <strain evidence="2">ATCC 14672 / DSM 40746 / JCM 4963 / KCTC 9882 / NRRL B-12104 / FH 1290</strain>
    </source>
</reference>
<dbReference type="AlphaFoldDB" id="D6A444"/>
<dbReference type="Proteomes" id="UP000003824">
    <property type="component" value="Unassembled WGS sequence"/>
</dbReference>